<sequence>MQPFTYSKAATSDDVIAALTGEGVQLIAGGTTLFDLMKLGIEQPRRIVDVSGIGGLDEVTLGPNELVFGALASMTDVASSPALQENYPVLAESLLKAASQQLRNMATVGGNLLQRTRCNYFRNGAMYACNKRNPGSGCAALGGVDRGHALLGGSEACIAVYPGDWAVALTALNASVDTQSPRGLRSIPLADLYRLPGQTPDRDTELAADEMILRIRVPAASYGRASTYHKIRDRESYAFALVSAAVMLDLDGDRVRAAHIALGGVATRPWRAPQAEALLTGQTLTPARALDAGRAAFEGATAGHHNAFKIELGARAVADALMIAQQRSTGQ</sequence>
<dbReference type="InterPro" id="IPR016167">
    <property type="entry name" value="FAD-bd_PCMH_sub1"/>
</dbReference>
<evidence type="ECO:0000313" key="4">
    <source>
        <dbReference type="EMBL" id="NUB44980.1"/>
    </source>
</evidence>
<feature type="domain" description="FAD-binding PCMH-type" evidence="3">
    <location>
        <begin position="1"/>
        <end position="222"/>
    </location>
</feature>
<name>A0A8X8H103_9RHOB</name>
<dbReference type="PANTHER" id="PTHR42659">
    <property type="entry name" value="XANTHINE DEHYDROGENASE SUBUNIT C-RELATED"/>
    <property type="match status" value="1"/>
</dbReference>
<dbReference type="Pfam" id="PF03450">
    <property type="entry name" value="CO_deh_flav_C"/>
    <property type="match status" value="1"/>
</dbReference>
<dbReference type="Proteomes" id="UP000484076">
    <property type="component" value="Unassembled WGS sequence"/>
</dbReference>
<dbReference type="Pfam" id="PF00941">
    <property type="entry name" value="FAD_binding_5"/>
    <property type="match status" value="1"/>
</dbReference>
<dbReference type="InterPro" id="IPR002346">
    <property type="entry name" value="Mopterin_DH_FAD-bd"/>
</dbReference>
<gene>
    <name evidence="4" type="ORF">GEU84_011330</name>
</gene>
<protein>
    <submittedName>
        <fullName evidence="4">Xanthine dehydrogenase family protein subunit M</fullName>
    </submittedName>
</protein>
<keyword evidence="5" id="KW-1185">Reference proteome</keyword>
<organism evidence="4 5">
    <name type="scientific">Fertoeibacter niger</name>
    <dbReference type="NCBI Taxonomy" id="2656921"/>
    <lineage>
        <taxon>Bacteria</taxon>
        <taxon>Pseudomonadati</taxon>
        <taxon>Pseudomonadota</taxon>
        <taxon>Alphaproteobacteria</taxon>
        <taxon>Rhodobacterales</taxon>
        <taxon>Paracoccaceae</taxon>
        <taxon>Fertoeibacter</taxon>
    </lineage>
</organism>
<reference evidence="4" key="1">
    <citation type="submission" date="2020-05" db="EMBL/GenBank/DDBJ databases">
        <title>Fertoebacter nigrum gen. nov., sp. nov., a new member of the family Rhodobacteraceae.</title>
        <authorList>
            <person name="Szuroczki S."/>
            <person name="Abbaszade G."/>
            <person name="Buni D."/>
            <person name="Schumann P."/>
            <person name="Toth E."/>
        </authorList>
    </citation>
    <scope>NUCLEOTIDE SEQUENCE</scope>
    <source>
        <strain evidence="4">RG-N-1a</strain>
    </source>
</reference>
<dbReference type="AlphaFoldDB" id="A0A8X8H103"/>
<dbReference type="InterPro" id="IPR036683">
    <property type="entry name" value="CO_DH_flav_C_dom_sf"/>
</dbReference>
<dbReference type="Gene3D" id="3.30.390.50">
    <property type="entry name" value="CO dehydrogenase flavoprotein, C-terminal domain"/>
    <property type="match status" value="1"/>
</dbReference>
<keyword evidence="2" id="KW-0274">FAD</keyword>
<dbReference type="Gene3D" id="3.30.43.10">
    <property type="entry name" value="Uridine Diphospho-n-acetylenolpyruvylglucosamine Reductase, domain 2"/>
    <property type="match status" value="1"/>
</dbReference>
<evidence type="ECO:0000259" key="3">
    <source>
        <dbReference type="PROSITE" id="PS51387"/>
    </source>
</evidence>
<keyword evidence="1" id="KW-0285">Flavoprotein</keyword>
<dbReference type="GO" id="GO:0016491">
    <property type="term" value="F:oxidoreductase activity"/>
    <property type="evidence" value="ECO:0007669"/>
    <property type="project" value="InterPro"/>
</dbReference>
<dbReference type="Gene3D" id="3.30.465.10">
    <property type="match status" value="2"/>
</dbReference>
<dbReference type="InterPro" id="IPR051312">
    <property type="entry name" value="Diverse_Substr_Oxidored"/>
</dbReference>
<dbReference type="InterPro" id="IPR016166">
    <property type="entry name" value="FAD-bd_PCMH"/>
</dbReference>
<dbReference type="InterPro" id="IPR016169">
    <property type="entry name" value="FAD-bd_PCMH_sub2"/>
</dbReference>
<dbReference type="InterPro" id="IPR036318">
    <property type="entry name" value="FAD-bd_PCMH-like_sf"/>
</dbReference>
<dbReference type="SMART" id="SM01092">
    <property type="entry name" value="CO_deh_flav_C"/>
    <property type="match status" value="1"/>
</dbReference>
<proteinExistence type="predicted"/>
<comment type="caution">
    <text evidence="4">The sequence shown here is derived from an EMBL/GenBank/DDBJ whole genome shotgun (WGS) entry which is preliminary data.</text>
</comment>
<evidence type="ECO:0000256" key="1">
    <source>
        <dbReference type="ARBA" id="ARBA00022630"/>
    </source>
</evidence>
<dbReference type="EMBL" id="WHUT02000006">
    <property type="protein sequence ID" value="NUB44980.1"/>
    <property type="molecule type" value="Genomic_DNA"/>
</dbReference>
<dbReference type="SUPFAM" id="SSF56176">
    <property type="entry name" value="FAD-binding/transporter-associated domain-like"/>
    <property type="match status" value="1"/>
</dbReference>
<dbReference type="PROSITE" id="PS51387">
    <property type="entry name" value="FAD_PCMH"/>
    <property type="match status" value="1"/>
</dbReference>
<dbReference type="InterPro" id="IPR005107">
    <property type="entry name" value="CO_DH_flav_C"/>
</dbReference>
<dbReference type="RefSeq" id="WP_152825440.1">
    <property type="nucleotide sequence ID" value="NZ_WHUT02000006.1"/>
</dbReference>
<dbReference type="GO" id="GO:0071949">
    <property type="term" value="F:FAD binding"/>
    <property type="evidence" value="ECO:0007669"/>
    <property type="project" value="InterPro"/>
</dbReference>
<accession>A0A8X8H103</accession>
<evidence type="ECO:0000256" key="2">
    <source>
        <dbReference type="ARBA" id="ARBA00022827"/>
    </source>
</evidence>
<dbReference type="PANTHER" id="PTHR42659:SF1">
    <property type="entry name" value="OXIDOREDUCTASE"/>
    <property type="match status" value="1"/>
</dbReference>
<dbReference type="SUPFAM" id="SSF55447">
    <property type="entry name" value="CO dehydrogenase flavoprotein C-terminal domain-like"/>
    <property type="match status" value="1"/>
</dbReference>
<evidence type="ECO:0000313" key="5">
    <source>
        <dbReference type="Proteomes" id="UP000484076"/>
    </source>
</evidence>